<evidence type="ECO:0000256" key="5">
    <source>
        <dbReference type="ARBA" id="ARBA00022840"/>
    </source>
</evidence>
<dbReference type="InterPro" id="IPR027417">
    <property type="entry name" value="P-loop_NTPase"/>
</dbReference>
<dbReference type="SMART" id="SM00382">
    <property type="entry name" value="AAA"/>
    <property type="match status" value="1"/>
</dbReference>
<evidence type="ECO:0000256" key="3">
    <source>
        <dbReference type="ARBA" id="ARBA00022475"/>
    </source>
</evidence>
<keyword evidence="4" id="KW-0547">Nucleotide-binding</keyword>
<dbReference type="PANTHER" id="PTHR42788:SF19">
    <property type="entry name" value="ALIPHATIC SULFONATES IMPORT ATP-BINDING PROTEIN SSUB 2"/>
    <property type="match status" value="1"/>
</dbReference>
<dbReference type="Proteomes" id="UP000036902">
    <property type="component" value="Chromosome"/>
</dbReference>
<evidence type="ECO:0000259" key="6">
    <source>
        <dbReference type="PROSITE" id="PS50893"/>
    </source>
</evidence>
<dbReference type="GO" id="GO:0016887">
    <property type="term" value="F:ATP hydrolysis activity"/>
    <property type="evidence" value="ECO:0007669"/>
    <property type="project" value="InterPro"/>
</dbReference>
<dbReference type="SUPFAM" id="SSF52540">
    <property type="entry name" value="P-loop containing nucleoside triphosphate hydrolases"/>
    <property type="match status" value="1"/>
</dbReference>
<evidence type="ECO:0000256" key="4">
    <source>
        <dbReference type="ARBA" id="ARBA00022741"/>
    </source>
</evidence>
<feature type="domain" description="ABC transporter" evidence="6">
    <location>
        <begin position="1"/>
        <end position="227"/>
    </location>
</feature>
<dbReference type="PROSITE" id="PS50893">
    <property type="entry name" value="ABC_TRANSPORTER_2"/>
    <property type="match status" value="1"/>
</dbReference>
<dbReference type="InterPro" id="IPR003593">
    <property type="entry name" value="AAA+_ATPase"/>
</dbReference>
<keyword evidence="3" id="KW-1003">Cell membrane</keyword>
<evidence type="ECO:0000256" key="2">
    <source>
        <dbReference type="ARBA" id="ARBA00022448"/>
    </source>
</evidence>
<dbReference type="PANTHER" id="PTHR42788">
    <property type="entry name" value="TAURINE IMPORT ATP-BINDING PROTEIN-RELATED"/>
    <property type="match status" value="1"/>
</dbReference>
<keyword evidence="3" id="KW-0472">Membrane</keyword>
<name>A0A127KAL2_9RHOO</name>
<evidence type="ECO:0000313" key="7">
    <source>
        <dbReference type="EMBL" id="AMO39005.1"/>
    </source>
</evidence>
<accession>A0A127KAL2</accession>
<sequence length="260" mass="28537">MLEIDIARKTYPDRGGHPHLALEALRMRVRPGEFACVVGPSGCGKSTLLNLVGGLDADFQGRVALDGRPPASGVGFMFQEPRLMPWLTVLDNVRLVLGDDPEGPERARRLLAAMELGDVLDAFPGRLSGGMQRRVALARAFVIEPRLLLMDEPFVSLDAPTADRLRAMLIDIWRERQTTVLFVTHDLREALALGDRVFFLSDAPARVVLELPVGLERPRSPGDPAIHALQQQVLERHPELLAGLVTKPDTTSQEASLDPP</sequence>
<keyword evidence="2" id="KW-0813">Transport</keyword>
<dbReference type="InterPro" id="IPR050166">
    <property type="entry name" value="ABC_transporter_ATP-bind"/>
</dbReference>
<dbReference type="AlphaFoldDB" id="A0A127KAL2"/>
<dbReference type="EMBL" id="CP014646">
    <property type="protein sequence ID" value="AMO39005.1"/>
    <property type="molecule type" value="Genomic_DNA"/>
</dbReference>
<protein>
    <submittedName>
        <fullName evidence="7">ABC transporter</fullName>
    </submittedName>
</protein>
<reference evidence="8" key="1">
    <citation type="submission" date="2016-03" db="EMBL/GenBank/DDBJ databases">
        <authorList>
            <person name="Ma C."/>
            <person name="Zhou S."/>
            <person name="Yang G."/>
        </authorList>
    </citation>
    <scope>NUCLEOTIDE SEQUENCE [LARGE SCALE GENOMIC DNA]</scope>
    <source>
        <strain evidence="8">SgZ-1</strain>
    </source>
</reference>
<organism evidence="7 8">
    <name type="scientific">Thauera humireducens</name>
    <dbReference type="NCBI Taxonomy" id="1134435"/>
    <lineage>
        <taxon>Bacteria</taxon>
        <taxon>Pseudomonadati</taxon>
        <taxon>Pseudomonadota</taxon>
        <taxon>Betaproteobacteria</taxon>
        <taxon>Rhodocyclales</taxon>
        <taxon>Zoogloeaceae</taxon>
        <taxon>Thauera</taxon>
    </lineage>
</organism>
<keyword evidence="5" id="KW-0067">ATP-binding</keyword>
<dbReference type="InterPro" id="IPR017871">
    <property type="entry name" value="ABC_transporter-like_CS"/>
</dbReference>
<dbReference type="Gene3D" id="3.40.50.300">
    <property type="entry name" value="P-loop containing nucleotide triphosphate hydrolases"/>
    <property type="match status" value="1"/>
</dbReference>
<dbReference type="RefSeq" id="WP_048710642.1">
    <property type="nucleotide sequence ID" value="NZ_CP014646.1"/>
</dbReference>
<dbReference type="InterPro" id="IPR003439">
    <property type="entry name" value="ABC_transporter-like_ATP-bd"/>
</dbReference>
<comment type="similarity">
    <text evidence="1">Belongs to the ABC transporter superfamily.</text>
</comment>
<dbReference type="GO" id="GO:0005524">
    <property type="term" value="F:ATP binding"/>
    <property type="evidence" value="ECO:0007669"/>
    <property type="project" value="UniProtKB-KW"/>
</dbReference>
<dbReference type="PROSITE" id="PS00211">
    <property type="entry name" value="ABC_TRANSPORTER_1"/>
    <property type="match status" value="1"/>
</dbReference>
<proteinExistence type="inferred from homology"/>
<gene>
    <name evidence="7" type="ORF">AC731_004745</name>
</gene>
<dbReference type="STRING" id="1134435.AC731_004745"/>
<dbReference type="KEGG" id="thu:AC731_004745"/>
<evidence type="ECO:0000313" key="8">
    <source>
        <dbReference type="Proteomes" id="UP000036902"/>
    </source>
</evidence>
<dbReference type="Pfam" id="PF00005">
    <property type="entry name" value="ABC_tran"/>
    <property type="match status" value="1"/>
</dbReference>
<keyword evidence="8" id="KW-1185">Reference proteome</keyword>
<evidence type="ECO:0000256" key="1">
    <source>
        <dbReference type="ARBA" id="ARBA00005417"/>
    </source>
</evidence>